<dbReference type="KEGG" id="acan:ACA1_215780"/>
<dbReference type="AlphaFoldDB" id="L8GSN1"/>
<feature type="compositionally biased region" description="Low complexity" evidence="1">
    <location>
        <begin position="454"/>
        <end position="468"/>
    </location>
</feature>
<feature type="region of interest" description="Disordered" evidence="1">
    <location>
        <begin position="335"/>
        <end position="468"/>
    </location>
</feature>
<protein>
    <submittedName>
        <fullName evidence="2">Uncharacterized protein</fullName>
    </submittedName>
</protein>
<gene>
    <name evidence="2" type="ORF">ACA1_215780</name>
</gene>
<sequence>MVRNQSTVGKADSIGEAIDKWETTELEKVEAKAKLLGSIFCVDHADMKDQLLKNNNVMAGSVVNLLVHNQKEARKVRVQESERKKRIAQEEQAKRAKAQKLRVQAKLEEKRKLMVWVVIRFQLIPKEEIMTIYKECDGDMEATIDELLYLVALTEAKMREAEEKKRRAEMEEQMRQSQRKDKEKQEKKAKKEKLKKNKKAERAGSGSGSVNEEEREKAVIMNFIESLSHGEVTAELASIEDTADKNALAVSLAQEQFDSLTREEIEEVLAKHHFTLTEEASANLLQASENKQVQVLLLAFDKEFEEWEIRDLLSDHDWDGAAVTVALNARLDERKKKREEAEKERAKKALEAEAEAAQKQKTDAAAAVAAAAEAQKQRESTAQAEERKLQSEKRLTIRRVKKTENLGNHFEKQMRERQEAQAQQQLQNTAQQQQKFEGARQQLVKNLQEEQEKPSTPTAAATSASAAADSEFVDHFLEVRKARAVGARGRRAPSRKPRGATTKEAEPESGQDD</sequence>
<evidence type="ECO:0000256" key="1">
    <source>
        <dbReference type="SAM" id="MobiDB-lite"/>
    </source>
</evidence>
<dbReference type="GeneID" id="14915634"/>
<feature type="compositionally biased region" description="Basic residues" evidence="1">
    <location>
        <begin position="488"/>
        <end position="498"/>
    </location>
</feature>
<organism evidence="2 3">
    <name type="scientific">Acanthamoeba castellanii (strain ATCC 30010 / Neff)</name>
    <dbReference type="NCBI Taxonomy" id="1257118"/>
    <lineage>
        <taxon>Eukaryota</taxon>
        <taxon>Amoebozoa</taxon>
        <taxon>Discosea</taxon>
        <taxon>Longamoebia</taxon>
        <taxon>Centramoebida</taxon>
        <taxon>Acanthamoebidae</taxon>
        <taxon>Acanthamoeba</taxon>
    </lineage>
</organism>
<keyword evidence="3" id="KW-1185">Reference proteome</keyword>
<reference evidence="2 3" key="1">
    <citation type="journal article" date="2013" name="Genome Biol.">
        <title>Genome of Acanthamoeba castellanii highlights extensive lateral gene transfer and early evolution of tyrosine kinase signaling.</title>
        <authorList>
            <person name="Clarke M."/>
            <person name="Lohan A.J."/>
            <person name="Liu B."/>
            <person name="Lagkouvardos I."/>
            <person name="Roy S."/>
            <person name="Zafar N."/>
            <person name="Bertelli C."/>
            <person name="Schilde C."/>
            <person name="Kianianmomeni A."/>
            <person name="Burglin T.R."/>
            <person name="Frech C."/>
            <person name="Turcotte B."/>
            <person name="Kopec K.O."/>
            <person name="Synnott J.M."/>
            <person name="Choo C."/>
            <person name="Paponov I."/>
            <person name="Finkler A."/>
            <person name="Soon Heng Tan C."/>
            <person name="Hutchins A.P."/>
            <person name="Weinmeier T."/>
            <person name="Rattei T."/>
            <person name="Chu J.S."/>
            <person name="Gimenez G."/>
            <person name="Irimia M."/>
            <person name="Rigden D.J."/>
            <person name="Fitzpatrick D.A."/>
            <person name="Lorenzo-Morales J."/>
            <person name="Bateman A."/>
            <person name="Chiu C.H."/>
            <person name="Tang P."/>
            <person name="Hegemann P."/>
            <person name="Fromm H."/>
            <person name="Raoult D."/>
            <person name="Greub G."/>
            <person name="Miranda-Saavedra D."/>
            <person name="Chen N."/>
            <person name="Nash P."/>
            <person name="Ginger M.L."/>
            <person name="Horn M."/>
            <person name="Schaap P."/>
            <person name="Caler L."/>
            <person name="Loftus B."/>
        </authorList>
    </citation>
    <scope>NUCLEOTIDE SEQUENCE [LARGE SCALE GENOMIC DNA]</scope>
    <source>
        <strain evidence="2 3">Neff</strain>
    </source>
</reference>
<feature type="compositionally biased region" description="Basic and acidic residues" evidence="1">
    <location>
        <begin position="375"/>
        <end position="395"/>
    </location>
</feature>
<evidence type="ECO:0000313" key="2">
    <source>
        <dbReference type="EMBL" id="ELR15106.1"/>
    </source>
</evidence>
<proteinExistence type="predicted"/>
<name>L8GSN1_ACACF</name>
<dbReference type="VEuPathDB" id="AmoebaDB:ACA1_215780"/>
<feature type="compositionally biased region" description="Basic residues" evidence="1">
    <location>
        <begin position="187"/>
        <end position="199"/>
    </location>
</feature>
<accession>L8GSN1</accession>
<feature type="compositionally biased region" description="Basic and acidic residues" evidence="1">
    <location>
        <begin position="335"/>
        <end position="362"/>
    </location>
</feature>
<dbReference type="EMBL" id="KB008036">
    <property type="protein sequence ID" value="ELR15106.1"/>
    <property type="molecule type" value="Genomic_DNA"/>
</dbReference>
<feature type="compositionally biased region" description="Basic and acidic residues" evidence="1">
    <location>
        <begin position="164"/>
        <end position="186"/>
    </location>
</feature>
<dbReference type="Proteomes" id="UP000011083">
    <property type="component" value="Unassembled WGS sequence"/>
</dbReference>
<evidence type="ECO:0000313" key="3">
    <source>
        <dbReference type="Proteomes" id="UP000011083"/>
    </source>
</evidence>
<feature type="region of interest" description="Disordered" evidence="1">
    <location>
        <begin position="482"/>
        <end position="513"/>
    </location>
</feature>
<feature type="compositionally biased region" description="Low complexity" evidence="1">
    <location>
        <begin position="363"/>
        <end position="374"/>
    </location>
</feature>
<feature type="compositionally biased region" description="Basic and acidic residues" evidence="1">
    <location>
        <begin position="409"/>
        <end position="419"/>
    </location>
</feature>
<feature type="region of interest" description="Disordered" evidence="1">
    <location>
        <begin position="164"/>
        <end position="213"/>
    </location>
</feature>
<feature type="compositionally biased region" description="Low complexity" evidence="1">
    <location>
        <begin position="420"/>
        <end position="434"/>
    </location>
</feature>
<dbReference type="RefSeq" id="XP_004337119.1">
    <property type="nucleotide sequence ID" value="XM_004337071.1"/>
</dbReference>